<accession>A0A8T0PNG4</accession>
<proteinExistence type="predicted"/>
<evidence type="ECO:0000313" key="2">
    <source>
        <dbReference type="Proteomes" id="UP000823388"/>
    </source>
</evidence>
<organism evidence="1 2">
    <name type="scientific">Panicum virgatum</name>
    <name type="common">Blackwell switchgrass</name>
    <dbReference type="NCBI Taxonomy" id="38727"/>
    <lineage>
        <taxon>Eukaryota</taxon>
        <taxon>Viridiplantae</taxon>
        <taxon>Streptophyta</taxon>
        <taxon>Embryophyta</taxon>
        <taxon>Tracheophyta</taxon>
        <taxon>Spermatophyta</taxon>
        <taxon>Magnoliopsida</taxon>
        <taxon>Liliopsida</taxon>
        <taxon>Poales</taxon>
        <taxon>Poaceae</taxon>
        <taxon>PACMAD clade</taxon>
        <taxon>Panicoideae</taxon>
        <taxon>Panicodae</taxon>
        <taxon>Paniceae</taxon>
        <taxon>Panicinae</taxon>
        <taxon>Panicum</taxon>
        <taxon>Panicum sect. Hiantes</taxon>
    </lineage>
</organism>
<comment type="caution">
    <text evidence="1">The sequence shown here is derived from an EMBL/GenBank/DDBJ whole genome shotgun (WGS) entry which is preliminary data.</text>
</comment>
<keyword evidence="2" id="KW-1185">Reference proteome</keyword>
<dbReference type="EMBL" id="CM029051">
    <property type="protein sequence ID" value="KAG2562119.1"/>
    <property type="molecule type" value="Genomic_DNA"/>
</dbReference>
<reference evidence="1" key="1">
    <citation type="submission" date="2020-05" db="EMBL/GenBank/DDBJ databases">
        <title>WGS assembly of Panicum virgatum.</title>
        <authorList>
            <person name="Lovell J.T."/>
            <person name="Jenkins J."/>
            <person name="Shu S."/>
            <person name="Juenger T.E."/>
            <person name="Schmutz J."/>
        </authorList>
    </citation>
    <scope>NUCLEOTIDE SEQUENCE</scope>
    <source>
        <strain evidence="1">AP13</strain>
    </source>
</reference>
<evidence type="ECO:0000313" key="1">
    <source>
        <dbReference type="EMBL" id="KAG2562119.1"/>
    </source>
</evidence>
<gene>
    <name evidence="1" type="ORF">PVAP13_8KG124900</name>
</gene>
<protein>
    <submittedName>
        <fullName evidence="1">Uncharacterized protein</fullName>
    </submittedName>
</protein>
<name>A0A8T0PNG4_PANVG</name>
<dbReference type="Proteomes" id="UP000823388">
    <property type="component" value="Chromosome 8K"/>
</dbReference>
<dbReference type="AlphaFoldDB" id="A0A8T0PNG4"/>
<sequence length="302" mass="32695">MEWARGAGIGQLQVAKRQEPVINTSTVPAECFHLHRLTHFPYERRREEVRREGFPAFALLPVSSRWPGQKCPSDEASSVPLRGPPSLHEVLHRQGAATTGPHHWIAARGVAEEPSAAAAAASPGSSAALLGSSYSTVSDQAQHQEIRELVWEASETQGRYSNATREVGWLQSNLAAIEAALHASVEEIATTQVEATDAHAQTAGLEDELAISHHETEGLHRCLNDLDDAVGIVGSEGPLLPDRLRSLPLQVERVLELGIRKGAALALASTQLQSGWDMHWPESGFPAGPRFWRGANPDEVVI</sequence>